<dbReference type="EMBL" id="BONY01000007">
    <property type="protein sequence ID" value="GIH03408.1"/>
    <property type="molecule type" value="Genomic_DNA"/>
</dbReference>
<evidence type="ECO:0000313" key="2">
    <source>
        <dbReference type="Proteomes" id="UP000612899"/>
    </source>
</evidence>
<gene>
    <name evidence="1" type="ORF">Rhe02_14750</name>
</gene>
<dbReference type="AlphaFoldDB" id="A0A8J3Q3S7"/>
<proteinExistence type="predicted"/>
<reference evidence="1" key="1">
    <citation type="submission" date="2021-01" db="EMBL/GenBank/DDBJ databases">
        <title>Whole genome shotgun sequence of Rhizocola hellebori NBRC 109834.</title>
        <authorList>
            <person name="Komaki H."/>
            <person name="Tamura T."/>
        </authorList>
    </citation>
    <scope>NUCLEOTIDE SEQUENCE</scope>
    <source>
        <strain evidence="1">NBRC 109834</strain>
    </source>
</reference>
<accession>A0A8J3Q3S7</accession>
<keyword evidence="2" id="KW-1185">Reference proteome</keyword>
<protein>
    <submittedName>
        <fullName evidence="1">Uncharacterized protein</fullName>
    </submittedName>
</protein>
<comment type="caution">
    <text evidence="1">The sequence shown here is derived from an EMBL/GenBank/DDBJ whole genome shotgun (WGS) entry which is preliminary data.</text>
</comment>
<organism evidence="1 2">
    <name type="scientific">Rhizocola hellebori</name>
    <dbReference type="NCBI Taxonomy" id="1392758"/>
    <lineage>
        <taxon>Bacteria</taxon>
        <taxon>Bacillati</taxon>
        <taxon>Actinomycetota</taxon>
        <taxon>Actinomycetes</taxon>
        <taxon>Micromonosporales</taxon>
        <taxon>Micromonosporaceae</taxon>
        <taxon>Rhizocola</taxon>
    </lineage>
</organism>
<dbReference type="Proteomes" id="UP000612899">
    <property type="component" value="Unassembled WGS sequence"/>
</dbReference>
<name>A0A8J3Q3S7_9ACTN</name>
<evidence type="ECO:0000313" key="1">
    <source>
        <dbReference type="EMBL" id="GIH03408.1"/>
    </source>
</evidence>
<sequence>MNIQVLHLGMPLGLNWSSNYWGQTGWRQACMPIDVDGLWVAKNSDGGGLEAMQGNDRLACA</sequence>